<keyword evidence="3" id="KW-1185">Reference proteome</keyword>
<evidence type="ECO:0000256" key="1">
    <source>
        <dbReference type="SAM" id="SignalP"/>
    </source>
</evidence>
<dbReference type="EMBL" id="BNJQ01000026">
    <property type="protein sequence ID" value="GHP09808.1"/>
    <property type="molecule type" value="Genomic_DNA"/>
</dbReference>
<evidence type="ECO:0000313" key="3">
    <source>
        <dbReference type="Proteomes" id="UP000660262"/>
    </source>
</evidence>
<evidence type="ECO:0000313" key="2">
    <source>
        <dbReference type="EMBL" id="GHP09808.1"/>
    </source>
</evidence>
<dbReference type="AlphaFoldDB" id="A0A830HS46"/>
<reference evidence="2" key="1">
    <citation type="submission" date="2020-10" db="EMBL/GenBank/DDBJ databases">
        <title>Unveiling of a novel bifunctional photoreceptor, Dualchrome1, isolated from a cosmopolitan green alga.</title>
        <authorList>
            <person name="Suzuki S."/>
            <person name="Kawachi M."/>
        </authorList>
    </citation>
    <scope>NUCLEOTIDE SEQUENCE</scope>
    <source>
        <strain evidence="2">NIES 2893</strain>
    </source>
</reference>
<organism evidence="2 3">
    <name type="scientific">Pycnococcus provasolii</name>
    <dbReference type="NCBI Taxonomy" id="41880"/>
    <lineage>
        <taxon>Eukaryota</taxon>
        <taxon>Viridiplantae</taxon>
        <taxon>Chlorophyta</taxon>
        <taxon>Pseudoscourfieldiophyceae</taxon>
        <taxon>Pseudoscourfieldiales</taxon>
        <taxon>Pycnococcaceae</taxon>
        <taxon>Pycnococcus</taxon>
    </lineage>
</organism>
<feature type="chain" id="PRO_5032521707" evidence="1">
    <location>
        <begin position="19"/>
        <end position="241"/>
    </location>
</feature>
<feature type="signal peptide" evidence="1">
    <location>
        <begin position="1"/>
        <end position="18"/>
    </location>
</feature>
<sequence length="241" mass="26346">MFLGLVSFACLCPFPLWCFPAMPLGAVVPCALTPLETSSATQPCSSLQVHNSQGYQGRAYLDVRFRRPARARFLALRNRYAHSITIKARIASATDEAHANIQETTSMPWNLVSPSLQLMANAHAEDDAQRFHVIDLAEVAINGYDKEDIRRRGMCFFALRIYVEQPSPRWRHVPPRVEAVTCYAGNGASREDVAEHHKLMVVGFKDPLASSTPTASESSAAPSSTSALTDAFVAAGRALAL</sequence>
<name>A0A830HS46_9CHLO</name>
<accession>A0A830HS46</accession>
<proteinExistence type="predicted"/>
<keyword evidence="1" id="KW-0732">Signal</keyword>
<gene>
    <name evidence="2" type="ORF">PPROV_000854300</name>
</gene>
<protein>
    <submittedName>
        <fullName evidence="2">Uncharacterized protein</fullName>
    </submittedName>
</protein>
<comment type="caution">
    <text evidence="2">The sequence shown here is derived from an EMBL/GenBank/DDBJ whole genome shotgun (WGS) entry which is preliminary data.</text>
</comment>
<dbReference type="Proteomes" id="UP000660262">
    <property type="component" value="Unassembled WGS sequence"/>
</dbReference>